<dbReference type="WBParaSite" id="ASIM_0000234801-mRNA-1">
    <property type="protein sequence ID" value="ASIM_0000234801-mRNA-1"/>
    <property type="gene ID" value="ASIM_0000234801"/>
</dbReference>
<keyword evidence="1" id="KW-1133">Transmembrane helix</keyword>
<evidence type="ECO:0000256" key="1">
    <source>
        <dbReference type="SAM" id="Phobius"/>
    </source>
</evidence>
<dbReference type="Proteomes" id="UP000267096">
    <property type="component" value="Unassembled WGS sequence"/>
</dbReference>
<protein>
    <submittedName>
        <fullName evidence="5">G_PROTEIN_RECEP_F1_2 domain-containing protein</fullName>
    </submittedName>
</protein>
<dbReference type="OrthoDB" id="9894375at2759"/>
<name>A0A0M3J481_ANISI</name>
<dbReference type="Gene3D" id="1.20.1070.10">
    <property type="entry name" value="Rhodopsin 7-helix transmembrane proteins"/>
    <property type="match status" value="1"/>
</dbReference>
<reference evidence="3 4" key="2">
    <citation type="submission" date="2018-11" db="EMBL/GenBank/DDBJ databases">
        <authorList>
            <consortium name="Pathogen Informatics"/>
        </authorList>
    </citation>
    <scope>NUCLEOTIDE SEQUENCE [LARGE SCALE GENOMIC DNA]</scope>
</reference>
<keyword evidence="4" id="KW-1185">Reference proteome</keyword>
<feature type="transmembrane region" description="Helical" evidence="1">
    <location>
        <begin position="96"/>
        <end position="121"/>
    </location>
</feature>
<evidence type="ECO:0000313" key="5">
    <source>
        <dbReference type="WBParaSite" id="ASIM_0000234801-mRNA-1"/>
    </source>
</evidence>
<feature type="transmembrane region" description="Helical" evidence="1">
    <location>
        <begin position="141"/>
        <end position="163"/>
    </location>
</feature>
<feature type="signal peptide" evidence="2">
    <location>
        <begin position="1"/>
        <end position="21"/>
    </location>
</feature>
<dbReference type="EMBL" id="UYRR01002869">
    <property type="protein sequence ID" value="VDK19743.1"/>
    <property type="molecule type" value="Genomic_DNA"/>
</dbReference>
<organism evidence="5">
    <name type="scientific">Anisakis simplex</name>
    <name type="common">Herring worm</name>
    <dbReference type="NCBI Taxonomy" id="6269"/>
    <lineage>
        <taxon>Eukaryota</taxon>
        <taxon>Metazoa</taxon>
        <taxon>Ecdysozoa</taxon>
        <taxon>Nematoda</taxon>
        <taxon>Chromadorea</taxon>
        <taxon>Rhabditida</taxon>
        <taxon>Spirurina</taxon>
        <taxon>Ascaridomorpha</taxon>
        <taxon>Ascaridoidea</taxon>
        <taxon>Anisakidae</taxon>
        <taxon>Anisakis</taxon>
        <taxon>Anisakis simplex complex</taxon>
    </lineage>
</organism>
<keyword evidence="1" id="KW-0812">Transmembrane</keyword>
<proteinExistence type="predicted"/>
<keyword evidence="2" id="KW-0732">Signal</keyword>
<reference evidence="5" key="1">
    <citation type="submission" date="2017-02" db="UniProtKB">
        <authorList>
            <consortium name="WormBaseParasite"/>
        </authorList>
    </citation>
    <scope>IDENTIFICATION</scope>
</reference>
<feature type="chain" id="PRO_5043120769" evidence="2">
    <location>
        <begin position="22"/>
        <end position="192"/>
    </location>
</feature>
<accession>A0A0M3J481</accession>
<sequence length="192" mass="22701">MIIIIPMKRIILLMLIMLVAACYVRSGTSLDSQFVFNVGVIVFCFTCLIISIICYTALIRVISRYLSCHKYLVKSNGFLIGEQKRTHKHILKRNKYVIVIGSVIMIYTVYLISYSAIQFLYVSRLTRFKKILFSFFTRSMFYLRWIFQSLMCLHSLLQPLCYFRMREFLHRAASMRPNDQKYGDPVLQKKSR</sequence>
<feature type="transmembrane region" description="Helical" evidence="1">
    <location>
        <begin position="36"/>
        <end position="62"/>
    </location>
</feature>
<evidence type="ECO:0000256" key="2">
    <source>
        <dbReference type="SAM" id="SignalP"/>
    </source>
</evidence>
<gene>
    <name evidence="3" type="ORF">ASIM_LOCUS2214</name>
</gene>
<evidence type="ECO:0000313" key="3">
    <source>
        <dbReference type="EMBL" id="VDK19743.1"/>
    </source>
</evidence>
<dbReference type="AlphaFoldDB" id="A0A0M3J481"/>
<evidence type="ECO:0000313" key="4">
    <source>
        <dbReference type="Proteomes" id="UP000267096"/>
    </source>
</evidence>
<keyword evidence="1" id="KW-0472">Membrane</keyword>